<dbReference type="Proteomes" id="UP000652761">
    <property type="component" value="Unassembled WGS sequence"/>
</dbReference>
<evidence type="ECO:0000313" key="2">
    <source>
        <dbReference type="EMBL" id="MQM16857.1"/>
    </source>
</evidence>
<evidence type="ECO:0000256" key="1">
    <source>
        <dbReference type="SAM" id="MobiDB-lite"/>
    </source>
</evidence>
<gene>
    <name evidence="2" type="ORF">Taro_049818</name>
</gene>
<feature type="compositionally biased region" description="Basic and acidic residues" evidence="1">
    <location>
        <begin position="7"/>
        <end position="45"/>
    </location>
</feature>
<comment type="caution">
    <text evidence="2">The sequence shown here is derived from an EMBL/GenBank/DDBJ whole genome shotgun (WGS) entry which is preliminary data.</text>
</comment>
<organism evidence="2 3">
    <name type="scientific">Colocasia esculenta</name>
    <name type="common">Wild taro</name>
    <name type="synonym">Arum esculentum</name>
    <dbReference type="NCBI Taxonomy" id="4460"/>
    <lineage>
        <taxon>Eukaryota</taxon>
        <taxon>Viridiplantae</taxon>
        <taxon>Streptophyta</taxon>
        <taxon>Embryophyta</taxon>
        <taxon>Tracheophyta</taxon>
        <taxon>Spermatophyta</taxon>
        <taxon>Magnoliopsida</taxon>
        <taxon>Liliopsida</taxon>
        <taxon>Araceae</taxon>
        <taxon>Aroideae</taxon>
        <taxon>Colocasieae</taxon>
        <taxon>Colocasia</taxon>
    </lineage>
</organism>
<proteinExistence type="predicted"/>
<protein>
    <submittedName>
        <fullName evidence="2">Uncharacterized protein</fullName>
    </submittedName>
</protein>
<evidence type="ECO:0000313" key="3">
    <source>
        <dbReference type="Proteomes" id="UP000652761"/>
    </source>
</evidence>
<reference evidence="2" key="1">
    <citation type="submission" date="2017-07" db="EMBL/GenBank/DDBJ databases">
        <title>Taro Niue Genome Assembly and Annotation.</title>
        <authorList>
            <person name="Atibalentja N."/>
            <person name="Keating K."/>
            <person name="Fields C.J."/>
        </authorList>
    </citation>
    <scope>NUCLEOTIDE SEQUENCE</scope>
    <source>
        <strain evidence="2">Niue_2</strain>
        <tissue evidence="2">Leaf</tissue>
    </source>
</reference>
<dbReference type="EMBL" id="NMUH01007208">
    <property type="protein sequence ID" value="MQM16857.1"/>
    <property type="molecule type" value="Genomic_DNA"/>
</dbReference>
<dbReference type="AlphaFoldDB" id="A0A843XC99"/>
<accession>A0A843XC99</accession>
<name>A0A843XC99_COLES</name>
<keyword evidence="3" id="KW-1185">Reference proteome</keyword>
<feature type="compositionally biased region" description="Basic and acidic residues" evidence="1">
    <location>
        <begin position="54"/>
        <end position="74"/>
    </location>
</feature>
<feature type="region of interest" description="Disordered" evidence="1">
    <location>
        <begin position="1"/>
        <end position="107"/>
    </location>
</feature>
<sequence>MNSWDSESLHEESRGQHNAEANPRHTPAETKKLTEPRSDHVRPESHVTSTNIPDLRKVEKEQPGVSMRDTKQPGEKSISPQPWPPQTSTRLMAHMQNHPGHRTQHQV</sequence>